<evidence type="ECO:0000256" key="7">
    <source>
        <dbReference type="ARBA" id="ARBA00022837"/>
    </source>
</evidence>
<dbReference type="SUPFAM" id="SSF49313">
    <property type="entry name" value="Cadherin-like"/>
    <property type="match status" value="1"/>
</dbReference>
<dbReference type="RefSeq" id="WP_122963972.1">
    <property type="nucleotide sequence ID" value="NZ_BJMH01000010.1"/>
</dbReference>
<dbReference type="CDD" id="cd11304">
    <property type="entry name" value="Cadherin_repeat"/>
    <property type="match status" value="1"/>
</dbReference>
<evidence type="ECO:0000259" key="12">
    <source>
        <dbReference type="PROSITE" id="PS50268"/>
    </source>
</evidence>
<dbReference type="GO" id="GO:0007156">
    <property type="term" value="P:homophilic cell adhesion via plasma membrane adhesion molecules"/>
    <property type="evidence" value="ECO:0007669"/>
    <property type="project" value="InterPro"/>
</dbReference>
<keyword evidence="5 11" id="KW-0732">Signal</keyword>
<dbReference type="SMART" id="SM00635">
    <property type="entry name" value="BID_2"/>
    <property type="match status" value="4"/>
</dbReference>
<keyword evidence="3" id="KW-0964">Secreted</keyword>
<gene>
    <name evidence="13" type="ORF">BPA01_24810</name>
</gene>
<dbReference type="PANTHER" id="PTHR24025">
    <property type="entry name" value="DESMOGLEIN FAMILY MEMBER"/>
    <property type="match status" value="1"/>
</dbReference>
<dbReference type="GO" id="GO:0005576">
    <property type="term" value="C:extracellular region"/>
    <property type="evidence" value="ECO:0007669"/>
    <property type="project" value="UniProtKB-SubCell"/>
</dbReference>
<evidence type="ECO:0000256" key="8">
    <source>
        <dbReference type="ARBA" id="ARBA00022889"/>
    </source>
</evidence>
<feature type="domain" description="Cadherin" evidence="12">
    <location>
        <begin position="229"/>
        <end position="320"/>
    </location>
</feature>
<keyword evidence="9" id="KW-1133">Transmembrane helix</keyword>
<keyword evidence="7" id="KW-0106">Calcium</keyword>
<dbReference type="STRING" id="54914.AV540_11040"/>
<protein>
    <recommendedName>
        <fullName evidence="12">Cadherin domain-containing protein</fullName>
    </recommendedName>
</protein>
<evidence type="ECO:0000256" key="2">
    <source>
        <dbReference type="ARBA" id="ARBA00004613"/>
    </source>
</evidence>
<dbReference type="PRINTS" id="PR00205">
    <property type="entry name" value="CADHERIN"/>
</dbReference>
<name>A0A4Y3PRD2_BREPA</name>
<keyword evidence="4" id="KW-0812">Transmembrane</keyword>
<proteinExistence type="predicted"/>
<evidence type="ECO:0000313" key="13">
    <source>
        <dbReference type="EMBL" id="GEB32901.1"/>
    </source>
</evidence>
<sequence>MKKMLSRLLSMLLVFSLVQPMVLPERVAVAKVEDPFQIVVDEDFFVDPMGAYPYGEADGLGGNNRVFVGYDAAFGPANAAMKFHLGPDKVDFGRKIESAQLKLYLTKVDRTGGEPFLDLYGVDNDSWSQLDMTLPATGTALGKAPASGSSLQKDSWVSFDVTDYIKLQSNDKVASFVLKGAQTAPPIPNAQVQVLFYDKASNNSPLLPRLEIKYVDNSPPTDISLSKQSVKENLPPNTLVGTLSATDPDSEDQGNLTFELAGGDQSAFKLVDNNLYTTQSFDYEAKSSYSVSIKVSDPSGGSFTKAFTIQIEDVQEPPTSAELKINGGMLVTGSSQVNLQATVVDPDTGKPLEVRFSNASDQWTEDWKPYSAATSYNWALTAGDGAKTVYMQARDEAHNQISASANITLDTTPPVVSGVSNNGSYSQAVTITFNEGTATLDGAVFVGGGTVTADGDHTLVVTDMAGNTTTIRFFLDTTPPTGTLVIENGKTFTTTRDVALTITGTDGAGSGQIQMSFSNDGTTWSTWEQLAATKAWQLAAGDGNKTVYMKLKDGEGHEQQYSDSIMLDTVPPVATMSIKGTNAGNTATSTAAVKLLFEATDANGPVEVSLSNTDGVFADGWQPVQPEMSWTLTNGDGTKTVYAKFRDQAGHETSKSASILLDTVPPVVTGVAANQISKQAVTVQFSEGTALLNGQPFSGGDTISQDGAYTLVVTDEAGNVTTLSFTVDQTKPQGTMTIGNGDTHTNQSQVSLQLNVTDLTSMTTVYSNDGANWSLPEPYASTKTWTLAPGDGEKRVTANITDAAGNTATLEATVIVDQTAPTGSFTINDGASATNAKQVALKLQYADADDQLQMRFSPTGSGDWSGWEAVQETKSWTLSDGDGMKTVFLQIRDRAGNVLDLQKSITLDATAPVVTGVDDEGVYNSDRLITFSEGTATLNGAPFASGATVTEQGNYTLVVTDEAGNKTTVVFSIDKTPLFGAFSINEDAPFTTSRDVTLHVTTSKSAADTSMSFSMDGTTWSVPEPFALTKAWQLPVGDGVKTVYVKLLHKSGYIANMQDEITLDTTLPSGSLSINGGASVTQDQTVNLTVTATDANGPVQVRFANESNAWSAWNDAVPTQTWMLSANDGQKTVHMQMRDKAGNVADVSANIELDMEAPVVSGVENGKSYKDDVQITFNEGTATLDGQPFTSGTTVSSEGEHELVVTDAASHVTRIAFTIDKTAPQGTFAINSGAQTSSSVYVTLNVTATDSLGTVEMRFANENEGWSDWQQVAASTSWRLAYGNGMKKVLLQLRDEAHNTTELEAQIRLSVYQPPSAVKVTGVELDVRQLVLKAGETHELKAVIQPENATDKRVKWESSDRAVAEVNEQGKVVAVAPGTARITVTTADGGYTATADVTVKATVSDVLQASQKAFRLKPKERQSFQIFKVDGAKKVDITTDEAVEYSTENDLVTVTAGEIQAGSKTGKDIITVSYEGQELHIPVTITSGTDARIKLLTRSEGVLEVDEERQLELVVLDGDETEDITEQANWISSDPEVVEVTEEGKLIAKATGTAVISGKVDKSKFRVRLMVVDEKIPVRLEAAPSYVRLKEGQEKPITLIGTYSKSYTDLIAEEVEWAVEDPEIAEVVDGNVVAKQAGKTAITVTYKGKTAKITVEVRQ</sequence>
<dbReference type="SUPFAM" id="SSF49373">
    <property type="entry name" value="Invasin/intimin cell-adhesion fragments"/>
    <property type="match status" value="3"/>
</dbReference>
<dbReference type="InterPro" id="IPR055372">
    <property type="entry name" value="CBM96"/>
</dbReference>
<dbReference type="InterPro" id="IPR015919">
    <property type="entry name" value="Cadherin-like_sf"/>
</dbReference>
<evidence type="ECO:0000256" key="3">
    <source>
        <dbReference type="ARBA" id="ARBA00022525"/>
    </source>
</evidence>
<dbReference type="InterPro" id="IPR022038">
    <property type="entry name" value="Ig-like_bact"/>
</dbReference>
<evidence type="ECO:0000256" key="11">
    <source>
        <dbReference type="SAM" id="SignalP"/>
    </source>
</evidence>
<dbReference type="Pfam" id="PF24517">
    <property type="entry name" value="CBM96"/>
    <property type="match status" value="1"/>
</dbReference>
<dbReference type="InterPro" id="IPR013783">
    <property type="entry name" value="Ig-like_fold"/>
</dbReference>
<evidence type="ECO:0000256" key="1">
    <source>
        <dbReference type="ARBA" id="ARBA00004370"/>
    </source>
</evidence>
<dbReference type="Pfam" id="PF02368">
    <property type="entry name" value="Big_2"/>
    <property type="match status" value="2"/>
</dbReference>
<organism evidence="13 14">
    <name type="scientific">Brevibacillus parabrevis</name>
    <dbReference type="NCBI Taxonomy" id="54914"/>
    <lineage>
        <taxon>Bacteria</taxon>
        <taxon>Bacillati</taxon>
        <taxon>Bacillota</taxon>
        <taxon>Bacilli</taxon>
        <taxon>Bacillales</taxon>
        <taxon>Paenibacillaceae</taxon>
        <taxon>Brevibacillus</taxon>
    </lineage>
</organism>
<dbReference type="PROSITE" id="PS50268">
    <property type="entry name" value="CADHERIN_2"/>
    <property type="match status" value="1"/>
</dbReference>
<dbReference type="GO" id="GO:0016020">
    <property type="term" value="C:membrane"/>
    <property type="evidence" value="ECO:0007669"/>
    <property type="project" value="UniProtKB-SubCell"/>
</dbReference>
<evidence type="ECO:0000256" key="5">
    <source>
        <dbReference type="ARBA" id="ARBA00022729"/>
    </source>
</evidence>
<evidence type="ECO:0000256" key="9">
    <source>
        <dbReference type="ARBA" id="ARBA00022989"/>
    </source>
</evidence>
<evidence type="ECO:0000256" key="10">
    <source>
        <dbReference type="ARBA" id="ARBA00023136"/>
    </source>
</evidence>
<reference evidence="13 14" key="1">
    <citation type="submission" date="2019-06" db="EMBL/GenBank/DDBJ databases">
        <title>Whole genome shotgun sequence of Brevibacillus parabrevis NBRC 12334.</title>
        <authorList>
            <person name="Hosoyama A."/>
            <person name="Uohara A."/>
            <person name="Ohji S."/>
            <person name="Ichikawa N."/>
        </authorList>
    </citation>
    <scope>NUCLEOTIDE SEQUENCE [LARGE SCALE GENOMIC DNA]</scope>
    <source>
        <strain evidence="13 14">NBRC 12334</strain>
    </source>
</reference>
<feature type="signal peptide" evidence="11">
    <location>
        <begin position="1"/>
        <end position="20"/>
    </location>
</feature>
<feature type="chain" id="PRO_5038995188" description="Cadherin domain-containing protein" evidence="11">
    <location>
        <begin position="21"/>
        <end position="1659"/>
    </location>
</feature>
<dbReference type="EMBL" id="BJMH01000010">
    <property type="protein sequence ID" value="GEB32901.1"/>
    <property type="molecule type" value="Genomic_DNA"/>
</dbReference>
<keyword evidence="6" id="KW-0677">Repeat</keyword>
<keyword evidence="8" id="KW-0130">Cell adhesion</keyword>
<dbReference type="Proteomes" id="UP000316882">
    <property type="component" value="Unassembled WGS sequence"/>
</dbReference>
<dbReference type="Gene3D" id="2.60.40.10">
    <property type="entry name" value="Immunoglobulins"/>
    <property type="match status" value="1"/>
</dbReference>
<dbReference type="Pfam" id="PF00028">
    <property type="entry name" value="Cadherin"/>
    <property type="match status" value="1"/>
</dbReference>
<dbReference type="GO" id="GO:0005509">
    <property type="term" value="F:calcium ion binding"/>
    <property type="evidence" value="ECO:0007669"/>
    <property type="project" value="InterPro"/>
</dbReference>
<evidence type="ECO:0000313" key="14">
    <source>
        <dbReference type="Proteomes" id="UP000316882"/>
    </source>
</evidence>
<dbReference type="Gene3D" id="2.60.40.1080">
    <property type="match status" value="3"/>
</dbReference>
<dbReference type="SMART" id="SM00112">
    <property type="entry name" value="CA"/>
    <property type="match status" value="1"/>
</dbReference>
<dbReference type="PANTHER" id="PTHR24025:SF23">
    <property type="entry name" value="NEURAL-CADHERIN"/>
    <property type="match status" value="1"/>
</dbReference>
<evidence type="ECO:0000256" key="4">
    <source>
        <dbReference type="ARBA" id="ARBA00022692"/>
    </source>
</evidence>
<keyword evidence="14" id="KW-1185">Reference proteome</keyword>
<comment type="subcellular location">
    <subcellularLocation>
        <location evidence="1">Membrane</location>
    </subcellularLocation>
    <subcellularLocation>
        <location evidence="2">Secreted</location>
    </subcellularLocation>
</comment>
<dbReference type="InterPro" id="IPR003343">
    <property type="entry name" value="Big_2"/>
</dbReference>
<dbReference type="Pfam" id="PF12245">
    <property type="entry name" value="Big_3_2"/>
    <property type="match status" value="1"/>
</dbReference>
<dbReference type="InterPro" id="IPR008964">
    <property type="entry name" value="Invasin/intimin_cell_adhesion"/>
</dbReference>
<dbReference type="GO" id="GO:0005911">
    <property type="term" value="C:cell-cell junction"/>
    <property type="evidence" value="ECO:0007669"/>
    <property type="project" value="TreeGrafter"/>
</dbReference>
<evidence type="ECO:0000256" key="6">
    <source>
        <dbReference type="ARBA" id="ARBA00022737"/>
    </source>
</evidence>
<dbReference type="InterPro" id="IPR050971">
    <property type="entry name" value="Cadherin-domain_protein"/>
</dbReference>
<comment type="caution">
    <text evidence="13">The sequence shown here is derived from an EMBL/GenBank/DDBJ whole genome shotgun (WGS) entry which is preliminary data.</text>
</comment>
<dbReference type="InterPro" id="IPR002126">
    <property type="entry name" value="Cadherin-like_dom"/>
</dbReference>
<accession>A0A4Y3PRD2</accession>
<dbReference type="Gene3D" id="2.60.40.60">
    <property type="entry name" value="Cadherins"/>
    <property type="match status" value="1"/>
</dbReference>
<keyword evidence="10" id="KW-0472">Membrane</keyword>